<accession>A0AAD8SB19</accession>
<proteinExistence type="inferred from homology"/>
<dbReference type="AlphaFoldDB" id="A0AAD8SB19"/>
<keyword evidence="6" id="KW-1185">Reference proteome</keyword>
<reference evidence="5" key="1">
    <citation type="submission" date="2023-07" db="EMBL/GenBank/DDBJ databases">
        <title>A chromosome-level genome assembly of Lolium multiflorum.</title>
        <authorList>
            <person name="Chen Y."/>
            <person name="Copetti D."/>
            <person name="Kolliker R."/>
            <person name="Studer B."/>
        </authorList>
    </citation>
    <scope>NUCLEOTIDE SEQUENCE</scope>
    <source>
        <strain evidence="5">02402/16</strain>
        <tissue evidence="5">Leaf</tissue>
    </source>
</reference>
<dbReference type="InterPro" id="IPR023796">
    <property type="entry name" value="Serpin_dom"/>
</dbReference>
<evidence type="ECO:0000256" key="2">
    <source>
        <dbReference type="RuleBase" id="RU000411"/>
    </source>
</evidence>
<evidence type="ECO:0000313" key="6">
    <source>
        <dbReference type="Proteomes" id="UP001231189"/>
    </source>
</evidence>
<dbReference type="PANTHER" id="PTHR11461:SF313">
    <property type="entry name" value="SERPIN-Z5-RELATED"/>
    <property type="match status" value="1"/>
</dbReference>
<dbReference type="InterPro" id="IPR000215">
    <property type="entry name" value="Serpin_fam"/>
</dbReference>
<comment type="similarity">
    <text evidence="1 2">Belongs to the serpin family.</text>
</comment>
<dbReference type="SUPFAM" id="SSF56574">
    <property type="entry name" value="Serpins"/>
    <property type="match status" value="1"/>
</dbReference>
<evidence type="ECO:0000313" key="5">
    <source>
        <dbReference type="EMBL" id="KAK1648655.1"/>
    </source>
</evidence>
<dbReference type="GO" id="GO:0004867">
    <property type="term" value="F:serine-type endopeptidase inhibitor activity"/>
    <property type="evidence" value="ECO:0007669"/>
    <property type="project" value="InterPro"/>
</dbReference>
<feature type="region of interest" description="Disordered" evidence="3">
    <location>
        <begin position="208"/>
        <end position="235"/>
    </location>
</feature>
<dbReference type="InterPro" id="IPR036186">
    <property type="entry name" value="Serpin_sf"/>
</dbReference>
<dbReference type="InterPro" id="IPR042178">
    <property type="entry name" value="Serpin_sf_1"/>
</dbReference>
<feature type="compositionally biased region" description="Polar residues" evidence="3">
    <location>
        <begin position="210"/>
        <end position="219"/>
    </location>
</feature>
<evidence type="ECO:0000256" key="3">
    <source>
        <dbReference type="SAM" id="MobiDB-lite"/>
    </source>
</evidence>
<dbReference type="Gene3D" id="3.30.497.10">
    <property type="entry name" value="Antithrombin, subunit I, domain 2"/>
    <property type="match status" value="1"/>
</dbReference>
<comment type="caution">
    <text evidence="5">The sequence shown here is derived from an EMBL/GenBank/DDBJ whole genome shotgun (WGS) entry which is preliminary data.</text>
</comment>
<feature type="domain" description="Serpin" evidence="4">
    <location>
        <begin position="16"/>
        <end position="235"/>
    </location>
</feature>
<protein>
    <recommendedName>
        <fullName evidence="4">Serpin domain-containing protein</fullName>
    </recommendedName>
</protein>
<evidence type="ECO:0000256" key="1">
    <source>
        <dbReference type="ARBA" id="ARBA00009500"/>
    </source>
</evidence>
<organism evidence="5 6">
    <name type="scientific">Lolium multiflorum</name>
    <name type="common">Italian ryegrass</name>
    <name type="synonym">Lolium perenne subsp. multiflorum</name>
    <dbReference type="NCBI Taxonomy" id="4521"/>
    <lineage>
        <taxon>Eukaryota</taxon>
        <taxon>Viridiplantae</taxon>
        <taxon>Streptophyta</taxon>
        <taxon>Embryophyta</taxon>
        <taxon>Tracheophyta</taxon>
        <taxon>Spermatophyta</taxon>
        <taxon>Magnoliopsida</taxon>
        <taxon>Liliopsida</taxon>
        <taxon>Poales</taxon>
        <taxon>Poaceae</taxon>
        <taxon>BOP clade</taxon>
        <taxon>Pooideae</taxon>
        <taxon>Poodae</taxon>
        <taxon>Poeae</taxon>
        <taxon>Poeae Chloroplast Group 2 (Poeae type)</taxon>
        <taxon>Loliodinae</taxon>
        <taxon>Loliinae</taxon>
        <taxon>Lolium</taxon>
    </lineage>
</organism>
<dbReference type="SMART" id="SM00093">
    <property type="entry name" value="SERPIN"/>
    <property type="match status" value="1"/>
</dbReference>
<dbReference type="Pfam" id="PF00079">
    <property type="entry name" value="Serpin"/>
    <property type="match status" value="1"/>
</dbReference>
<dbReference type="Proteomes" id="UP001231189">
    <property type="component" value="Unassembled WGS sequence"/>
</dbReference>
<dbReference type="EMBL" id="JAUUTY010000004">
    <property type="protein sequence ID" value="KAK1648655.1"/>
    <property type="molecule type" value="Genomic_DNA"/>
</dbReference>
<name>A0AAD8SB19_LOLMU</name>
<gene>
    <name evidence="5" type="ORF">QYE76_066460</name>
</gene>
<sequence length="235" mass="24617">MAAVNAARDGQTALALRLTKHLAPADAAGKNVAFSPVSVHAGLALVAAGAGGATQAQLLSFLGAPTADGLAAFGRHVSERVLADRADSGGPRVLFGGGVWIDESRGGLKKEFQDIAAKSYRSEARTVSFTEEPEEAVEMINSWVKKATNNLIDSMISRSDITSDTDLVLANAVYFKGSWLDPFNFATPHLASSTGSMAAMSSQASCRSSRPCTSRAWTGSRSSSSPMARRGYMSI</sequence>
<dbReference type="PANTHER" id="PTHR11461">
    <property type="entry name" value="SERINE PROTEASE INHIBITOR, SERPIN"/>
    <property type="match status" value="1"/>
</dbReference>
<dbReference type="GO" id="GO:0005615">
    <property type="term" value="C:extracellular space"/>
    <property type="evidence" value="ECO:0007669"/>
    <property type="project" value="InterPro"/>
</dbReference>
<evidence type="ECO:0000259" key="4">
    <source>
        <dbReference type="SMART" id="SM00093"/>
    </source>
</evidence>